<evidence type="ECO:0008006" key="4">
    <source>
        <dbReference type="Google" id="ProtNLM"/>
    </source>
</evidence>
<feature type="compositionally biased region" description="Acidic residues" evidence="1">
    <location>
        <begin position="155"/>
        <end position="165"/>
    </location>
</feature>
<evidence type="ECO:0000313" key="3">
    <source>
        <dbReference type="Proteomes" id="UP000566819"/>
    </source>
</evidence>
<organism evidence="2 3">
    <name type="scientific">Cudoniella acicularis</name>
    <dbReference type="NCBI Taxonomy" id="354080"/>
    <lineage>
        <taxon>Eukaryota</taxon>
        <taxon>Fungi</taxon>
        <taxon>Dikarya</taxon>
        <taxon>Ascomycota</taxon>
        <taxon>Pezizomycotina</taxon>
        <taxon>Leotiomycetes</taxon>
        <taxon>Helotiales</taxon>
        <taxon>Tricladiaceae</taxon>
        <taxon>Cudoniella</taxon>
    </lineage>
</organism>
<dbReference type="Proteomes" id="UP000566819">
    <property type="component" value="Unassembled WGS sequence"/>
</dbReference>
<reference evidence="2 3" key="1">
    <citation type="submission" date="2020-03" db="EMBL/GenBank/DDBJ databases">
        <title>Draft Genome Sequence of Cudoniella acicularis.</title>
        <authorList>
            <person name="Buettner E."/>
            <person name="Kellner H."/>
        </authorList>
    </citation>
    <scope>NUCLEOTIDE SEQUENCE [LARGE SCALE GENOMIC DNA]</scope>
    <source>
        <strain evidence="2 3">DSM 108380</strain>
    </source>
</reference>
<dbReference type="AlphaFoldDB" id="A0A8H4RIC3"/>
<protein>
    <recommendedName>
        <fullName evidence="4">F-box domain-containing protein</fullName>
    </recommendedName>
</protein>
<dbReference type="OrthoDB" id="3800738at2759"/>
<accession>A0A8H4RIC3</accession>
<proteinExistence type="predicted"/>
<dbReference type="EMBL" id="JAAMPI010000667">
    <property type="protein sequence ID" value="KAF4629508.1"/>
    <property type="molecule type" value="Genomic_DNA"/>
</dbReference>
<name>A0A8H4RIC3_9HELO</name>
<comment type="caution">
    <text evidence="2">The sequence shown here is derived from an EMBL/GenBank/DDBJ whole genome shotgun (WGS) entry which is preliminary data.</text>
</comment>
<keyword evidence="3" id="KW-1185">Reference proteome</keyword>
<feature type="region of interest" description="Disordered" evidence="1">
    <location>
        <begin position="143"/>
        <end position="165"/>
    </location>
</feature>
<evidence type="ECO:0000313" key="2">
    <source>
        <dbReference type="EMBL" id="KAF4629508.1"/>
    </source>
</evidence>
<evidence type="ECO:0000256" key="1">
    <source>
        <dbReference type="SAM" id="MobiDB-lite"/>
    </source>
</evidence>
<sequence length="333" mass="39200">MPPWTIFEYEDGPVVDPSDLALRPKYFSNPVINPSPSPTNQQIATNKDVSNRPTTFPATNRALNTIELLEQILENCLFTDLLTRLPRVSSTWKRVIDNNKYIQQHLFFTPWDKGDYPNRSRQINPYIQFFAFKQGDKWAGGEMHKWGPAPKKSEDEDTDDDADDADWDSEWWPNCPDIFYQINWPLIESDPRFRYEKASWRRMLPIQPPKREVWTFYRKKEYVLEVKWMRSIREKGKLLGEIYEDVVLLEQDPLCLWVNSYVRSNERYGAMTQIDVDLKPLPKEYTVEDTVEPGDSYLGKVRGGVRWMGRDGSLSKVVFEEWGKTPWLTDESL</sequence>
<gene>
    <name evidence="2" type="ORF">G7Y89_g8638</name>
</gene>